<evidence type="ECO:0000313" key="3">
    <source>
        <dbReference type="Proteomes" id="UP000252355"/>
    </source>
</evidence>
<comment type="caution">
    <text evidence="2">The sequence shown here is derived from an EMBL/GenBank/DDBJ whole genome shotgun (WGS) entry which is preliminary data.</text>
</comment>
<evidence type="ECO:0000313" key="2">
    <source>
        <dbReference type="EMBL" id="RCK73551.1"/>
    </source>
</evidence>
<dbReference type="InterPro" id="IPR050312">
    <property type="entry name" value="IolE/XylAMocC-like"/>
</dbReference>
<sequence>MKPELFVNISTAHMTAEDLDFLRVQHLHPELYFSAADMDALTPAQLGKLHQEMQAREFRPICHAPFYDLNLGAHDPKVRALAQERVFWALDTARQFGAPQVVIHPGYGPWVLVRAFPNWLKRAHPHLAAIVARAKELGVRVAFENIYDPDPHDLVEILKAFPEPHVGICFDTGHFNLFSQVSMKTWLEAFGDRLFECHLHDNLGSEDDHIAVGDGCLKFGPLVQWLKAQPALPRLTLEMEQKTHVIKSVRRVREWFAPLEE</sequence>
<dbReference type="AlphaFoldDB" id="A0A367Z8I5"/>
<dbReference type="Pfam" id="PF01261">
    <property type="entry name" value="AP_endonuc_2"/>
    <property type="match status" value="1"/>
</dbReference>
<proteinExistence type="predicted"/>
<dbReference type="InterPro" id="IPR036237">
    <property type="entry name" value="Xyl_isomerase-like_sf"/>
</dbReference>
<dbReference type="Gene3D" id="3.20.20.150">
    <property type="entry name" value="Divalent-metal-dependent TIM barrel enzymes"/>
    <property type="match status" value="1"/>
</dbReference>
<dbReference type="Proteomes" id="UP000252355">
    <property type="component" value="Unassembled WGS sequence"/>
</dbReference>
<accession>A0A367Z8I5</accession>
<protein>
    <recommendedName>
        <fullName evidence="1">Xylose isomerase-like TIM barrel domain-containing protein</fullName>
    </recommendedName>
</protein>
<name>A0A367Z8I5_9BACT</name>
<organism evidence="2 3">
    <name type="scientific">Candidatus Ozemobacter sibiricus</name>
    <dbReference type="NCBI Taxonomy" id="2268124"/>
    <lineage>
        <taxon>Bacteria</taxon>
        <taxon>Candidatus Ozemobacteria</taxon>
        <taxon>Candidatus Ozemobacterales</taxon>
        <taxon>Candidatus Ozemobacteraceae</taxon>
        <taxon>Candidatus Ozemobacter</taxon>
    </lineage>
</organism>
<evidence type="ECO:0000259" key="1">
    <source>
        <dbReference type="Pfam" id="PF01261"/>
    </source>
</evidence>
<dbReference type="PANTHER" id="PTHR12110">
    <property type="entry name" value="HYDROXYPYRUVATE ISOMERASE"/>
    <property type="match status" value="1"/>
</dbReference>
<dbReference type="EMBL" id="QOQW01000050">
    <property type="protein sequence ID" value="RCK73551.1"/>
    <property type="molecule type" value="Genomic_DNA"/>
</dbReference>
<dbReference type="InterPro" id="IPR013022">
    <property type="entry name" value="Xyl_isomerase-like_TIM-brl"/>
</dbReference>
<gene>
    <name evidence="2" type="ORF">OZSIB_2569</name>
</gene>
<dbReference type="SUPFAM" id="SSF51658">
    <property type="entry name" value="Xylose isomerase-like"/>
    <property type="match status" value="1"/>
</dbReference>
<feature type="domain" description="Xylose isomerase-like TIM barrel" evidence="1">
    <location>
        <begin position="38"/>
        <end position="256"/>
    </location>
</feature>
<reference evidence="2 3" key="1">
    <citation type="submission" date="2018-05" db="EMBL/GenBank/DDBJ databases">
        <title>A metagenomic window into the 2 km-deep terrestrial subsurface aquifer revealed taxonomically and functionally diverse microbial community comprising novel uncultured bacterial lineages.</title>
        <authorList>
            <person name="Kadnikov V.V."/>
            <person name="Mardanov A.V."/>
            <person name="Beletsky A.V."/>
            <person name="Banks D."/>
            <person name="Pimenov N.V."/>
            <person name="Frank Y.A."/>
            <person name="Karnachuk O.V."/>
            <person name="Ravin N.V."/>
        </authorList>
    </citation>
    <scope>NUCLEOTIDE SEQUENCE [LARGE SCALE GENOMIC DNA]</scope>
    <source>
        <strain evidence="2">BY5</strain>
    </source>
</reference>